<dbReference type="InterPro" id="IPR013149">
    <property type="entry name" value="ADH-like_C"/>
</dbReference>
<reference evidence="5" key="1">
    <citation type="submission" date="2021-01" db="EMBL/GenBank/DDBJ databases">
        <title>Genome public.</title>
        <authorList>
            <person name="Liu C."/>
            <person name="Sun Q."/>
        </authorList>
    </citation>
    <scope>NUCLEOTIDE SEQUENCE [LARGE SCALE GENOMIC DNA]</scope>
    <source>
        <strain evidence="5">YIM B02556</strain>
    </source>
</reference>
<dbReference type="Pfam" id="PF16884">
    <property type="entry name" value="ADH_N_2"/>
    <property type="match status" value="1"/>
</dbReference>
<evidence type="ECO:0000256" key="2">
    <source>
        <dbReference type="SAM" id="Phobius"/>
    </source>
</evidence>
<dbReference type="Gene3D" id="3.90.180.10">
    <property type="entry name" value="Medium-chain alcohol dehydrogenases, catalytic domain"/>
    <property type="match status" value="1"/>
</dbReference>
<keyword evidence="5" id="KW-1185">Reference proteome</keyword>
<evidence type="ECO:0000259" key="3">
    <source>
        <dbReference type="SMART" id="SM00829"/>
    </source>
</evidence>
<accession>A0ABS1EZH7</accession>
<protein>
    <submittedName>
        <fullName evidence="4">NADP-dependent oxidoreductase</fullName>
    </submittedName>
</protein>
<evidence type="ECO:0000313" key="5">
    <source>
        <dbReference type="Proteomes" id="UP000652760"/>
    </source>
</evidence>
<dbReference type="PANTHER" id="PTHR43205">
    <property type="entry name" value="PROSTAGLANDIN REDUCTASE"/>
    <property type="match status" value="1"/>
</dbReference>
<name>A0ABS1EZH7_9PROT</name>
<dbReference type="PANTHER" id="PTHR43205:SF7">
    <property type="entry name" value="PROSTAGLANDIN REDUCTASE 1"/>
    <property type="match status" value="1"/>
</dbReference>
<dbReference type="Proteomes" id="UP000652760">
    <property type="component" value="Unassembled WGS sequence"/>
</dbReference>
<dbReference type="SUPFAM" id="SSF51735">
    <property type="entry name" value="NAD(P)-binding Rossmann-fold domains"/>
    <property type="match status" value="1"/>
</dbReference>
<sequence>MAQPTDIPVLDLSGPNRHVLLVRRPTGIPQTEDFALAESPVPEPGEGQFLVRNVFLSVDPAQRGWVSAEVNYSAPVALGTPMRALAVGVVVRSRDPEVAEGDCLYGWFDWQHYAVADKTRIVARARHALPLSAFAGPLGINGLTAYLALTTLGRPEPGETLLVSTAAGAVGGFVGQIGAMLGCKTIGMTGSDDKVRLCRERLGYAEAFNYKIAIGTPDGLSQELIRAMPEGIDVFFDNTGGPMLDTALRRMRVGGRVVQCGTVSVPQWTPPPMGLRNEREVLTRRLSWSGFVIFDHAPRFAKAMDQLAEWVGDGRLVYQEDVSVGLEHAPGAIAGLYAGENSGKRLIRVV</sequence>
<feature type="domain" description="Enoyl reductase (ER)" evidence="3">
    <location>
        <begin position="27"/>
        <end position="347"/>
    </location>
</feature>
<dbReference type="InterPro" id="IPR041694">
    <property type="entry name" value="ADH_N_2"/>
</dbReference>
<dbReference type="RefSeq" id="WP_200190748.1">
    <property type="nucleotide sequence ID" value="NZ_JAENHM010000013.1"/>
</dbReference>
<evidence type="ECO:0000313" key="4">
    <source>
        <dbReference type="EMBL" id="MBK1836551.1"/>
    </source>
</evidence>
<dbReference type="Pfam" id="PF00107">
    <property type="entry name" value="ADH_zinc_N"/>
    <property type="match status" value="1"/>
</dbReference>
<dbReference type="Gene3D" id="3.40.50.720">
    <property type="entry name" value="NAD(P)-binding Rossmann-like Domain"/>
    <property type="match status" value="1"/>
</dbReference>
<keyword evidence="2" id="KW-1133">Transmembrane helix</keyword>
<dbReference type="InterPro" id="IPR020843">
    <property type="entry name" value="ER"/>
</dbReference>
<keyword evidence="2" id="KW-0472">Membrane</keyword>
<proteinExistence type="predicted"/>
<dbReference type="CDD" id="cd05288">
    <property type="entry name" value="PGDH"/>
    <property type="match status" value="1"/>
</dbReference>
<organism evidence="4 5">
    <name type="scientific">Azospirillum endophyticum</name>
    <dbReference type="NCBI Taxonomy" id="2800326"/>
    <lineage>
        <taxon>Bacteria</taxon>
        <taxon>Pseudomonadati</taxon>
        <taxon>Pseudomonadota</taxon>
        <taxon>Alphaproteobacteria</taxon>
        <taxon>Rhodospirillales</taxon>
        <taxon>Azospirillaceae</taxon>
        <taxon>Azospirillum</taxon>
    </lineage>
</organism>
<keyword evidence="1" id="KW-0560">Oxidoreductase</keyword>
<evidence type="ECO:0000256" key="1">
    <source>
        <dbReference type="ARBA" id="ARBA00023002"/>
    </source>
</evidence>
<feature type="transmembrane region" description="Helical" evidence="2">
    <location>
        <begin position="161"/>
        <end position="181"/>
    </location>
</feature>
<feature type="transmembrane region" description="Helical" evidence="2">
    <location>
        <begin position="128"/>
        <end position="149"/>
    </location>
</feature>
<gene>
    <name evidence="4" type="ORF">JHL17_03930</name>
</gene>
<dbReference type="InterPro" id="IPR045010">
    <property type="entry name" value="MDR_fam"/>
</dbReference>
<dbReference type="InterPro" id="IPR036291">
    <property type="entry name" value="NAD(P)-bd_dom_sf"/>
</dbReference>
<comment type="caution">
    <text evidence="4">The sequence shown here is derived from an EMBL/GenBank/DDBJ whole genome shotgun (WGS) entry which is preliminary data.</text>
</comment>
<keyword evidence="2" id="KW-0812">Transmembrane</keyword>
<dbReference type="SUPFAM" id="SSF50129">
    <property type="entry name" value="GroES-like"/>
    <property type="match status" value="1"/>
</dbReference>
<dbReference type="SMART" id="SM00829">
    <property type="entry name" value="PKS_ER"/>
    <property type="match status" value="1"/>
</dbReference>
<dbReference type="InterPro" id="IPR011032">
    <property type="entry name" value="GroES-like_sf"/>
</dbReference>
<dbReference type="EMBL" id="JAENHM010000013">
    <property type="protein sequence ID" value="MBK1836551.1"/>
    <property type="molecule type" value="Genomic_DNA"/>
</dbReference>